<evidence type="ECO:0000256" key="2">
    <source>
        <dbReference type="ARBA" id="ARBA00007069"/>
    </source>
</evidence>
<dbReference type="Pfam" id="PF00528">
    <property type="entry name" value="BPD_transp_1"/>
    <property type="match status" value="1"/>
</dbReference>
<dbReference type="PROSITE" id="PS50928">
    <property type="entry name" value="ABC_TM1"/>
    <property type="match status" value="1"/>
</dbReference>
<dbReference type="NCBIfam" id="TIGR00974">
    <property type="entry name" value="3a0107s02c"/>
    <property type="match status" value="1"/>
</dbReference>
<dbReference type="AlphaFoldDB" id="A0A7C6A762"/>
<accession>A0A7C6A762</accession>
<evidence type="ECO:0000256" key="3">
    <source>
        <dbReference type="ARBA" id="ARBA00016864"/>
    </source>
</evidence>
<comment type="subcellular location">
    <subcellularLocation>
        <location evidence="1 10">Cell membrane</location>
        <topology evidence="1 10">Multi-pass membrane protein</topology>
    </subcellularLocation>
</comment>
<comment type="caution">
    <text evidence="12">The sequence shown here is derived from an EMBL/GenBank/DDBJ whole genome shotgun (WGS) entry which is preliminary data.</text>
</comment>
<dbReference type="GO" id="GO:0005886">
    <property type="term" value="C:plasma membrane"/>
    <property type="evidence" value="ECO:0007669"/>
    <property type="project" value="UniProtKB-SubCell"/>
</dbReference>
<keyword evidence="8 10" id="KW-1133">Transmembrane helix</keyword>
<evidence type="ECO:0000256" key="5">
    <source>
        <dbReference type="ARBA" id="ARBA00022475"/>
    </source>
</evidence>
<feature type="transmembrane region" description="Helical" evidence="10">
    <location>
        <begin position="70"/>
        <end position="89"/>
    </location>
</feature>
<dbReference type="Proteomes" id="UP000886400">
    <property type="component" value="Unassembled WGS sequence"/>
</dbReference>
<keyword evidence="6" id="KW-0592">Phosphate transport</keyword>
<feature type="transmembrane region" description="Helical" evidence="10">
    <location>
        <begin position="178"/>
        <end position="203"/>
    </location>
</feature>
<dbReference type="GO" id="GO:0035435">
    <property type="term" value="P:phosphate ion transmembrane transport"/>
    <property type="evidence" value="ECO:0007669"/>
    <property type="project" value="InterPro"/>
</dbReference>
<feature type="transmembrane region" description="Helical" evidence="10">
    <location>
        <begin position="135"/>
        <end position="157"/>
    </location>
</feature>
<dbReference type="InterPro" id="IPR005672">
    <property type="entry name" value="Phosphate_PstA"/>
</dbReference>
<dbReference type="PANTHER" id="PTHR42922:SF1">
    <property type="entry name" value="PHOSPHATE TRANSPORT SYSTEM PERMEASE PROTEIN PSTA"/>
    <property type="match status" value="1"/>
</dbReference>
<comment type="similarity">
    <text evidence="2 10">Belongs to the binding-protein-dependent transport system permease family. CysTW subfamily.</text>
</comment>
<feature type="transmembrane region" description="Helical" evidence="10">
    <location>
        <begin position="12"/>
        <end position="34"/>
    </location>
</feature>
<feature type="transmembrane region" description="Helical" evidence="10">
    <location>
        <begin position="110"/>
        <end position="129"/>
    </location>
</feature>
<reference evidence="12" key="1">
    <citation type="journal article" date="2020" name="mSystems">
        <title>Genome- and Community-Level Interaction Insights into Carbon Utilization and Element Cycling Functions of Hydrothermarchaeota in Hydrothermal Sediment.</title>
        <authorList>
            <person name="Zhou Z."/>
            <person name="Liu Y."/>
            <person name="Xu W."/>
            <person name="Pan J."/>
            <person name="Luo Z.H."/>
            <person name="Li M."/>
        </authorList>
    </citation>
    <scope>NUCLEOTIDE SEQUENCE [LARGE SCALE GENOMIC DNA]</scope>
    <source>
        <strain evidence="12">SpSt-1135</strain>
    </source>
</reference>
<dbReference type="EMBL" id="DRZX01000101">
    <property type="protein sequence ID" value="HHS48642.1"/>
    <property type="molecule type" value="Genomic_DNA"/>
</dbReference>
<name>A0A7C6A762_DESAE</name>
<evidence type="ECO:0000256" key="10">
    <source>
        <dbReference type="RuleBase" id="RU363043"/>
    </source>
</evidence>
<dbReference type="GO" id="GO:0005315">
    <property type="term" value="F:phosphate transmembrane transporter activity"/>
    <property type="evidence" value="ECO:0007669"/>
    <property type="project" value="InterPro"/>
</dbReference>
<dbReference type="InterPro" id="IPR035906">
    <property type="entry name" value="MetI-like_sf"/>
</dbReference>
<protein>
    <recommendedName>
        <fullName evidence="3 10">Phosphate transport system permease protein PstA</fullName>
    </recommendedName>
</protein>
<evidence type="ECO:0000256" key="8">
    <source>
        <dbReference type="ARBA" id="ARBA00022989"/>
    </source>
</evidence>
<gene>
    <name evidence="12" type="primary">pstA</name>
    <name evidence="12" type="ORF">ENM99_02120</name>
</gene>
<keyword evidence="9 10" id="KW-0472">Membrane</keyword>
<organism evidence="12">
    <name type="scientific">Desulfurella acetivorans</name>
    <dbReference type="NCBI Taxonomy" id="33002"/>
    <lineage>
        <taxon>Bacteria</taxon>
        <taxon>Pseudomonadati</taxon>
        <taxon>Campylobacterota</taxon>
        <taxon>Desulfurellia</taxon>
        <taxon>Desulfurellales</taxon>
        <taxon>Desulfurellaceae</taxon>
        <taxon>Desulfurella</taxon>
    </lineage>
</organism>
<evidence type="ECO:0000259" key="11">
    <source>
        <dbReference type="PROSITE" id="PS50928"/>
    </source>
</evidence>
<keyword evidence="7 10" id="KW-0812">Transmembrane</keyword>
<dbReference type="SUPFAM" id="SSF161098">
    <property type="entry name" value="MetI-like"/>
    <property type="match status" value="1"/>
</dbReference>
<feature type="transmembrane region" description="Helical" evidence="10">
    <location>
        <begin position="248"/>
        <end position="270"/>
    </location>
</feature>
<evidence type="ECO:0000313" key="12">
    <source>
        <dbReference type="EMBL" id="HHS48642.1"/>
    </source>
</evidence>
<proteinExistence type="inferred from homology"/>
<evidence type="ECO:0000256" key="9">
    <source>
        <dbReference type="ARBA" id="ARBA00023136"/>
    </source>
</evidence>
<dbReference type="InterPro" id="IPR000515">
    <property type="entry name" value="MetI-like"/>
</dbReference>
<dbReference type="CDD" id="cd06261">
    <property type="entry name" value="TM_PBP2"/>
    <property type="match status" value="1"/>
</dbReference>
<evidence type="ECO:0000256" key="6">
    <source>
        <dbReference type="ARBA" id="ARBA00022592"/>
    </source>
</evidence>
<evidence type="ECO:0000256" key="7">
    <source>
        <dbReference type="ARBA" id="ARBA00022692"/>
    </source>
</evidence>
<dbReference type="Gene3D" id="1.10.3720.10">
    <property type="entry name" value="MetI-like"/>
    <property type="match status" value="1"/>
</dbReference>
<dbReference type="InterPro" id="IPR051408">
    <property type="entry name" value="Phosphate_transprt_permease"/>
</dbReference>
<keyword evidence="4" id="KW-0813">Transport</keyword>
<evidence type="ECO:0000256" key="4">
    <source>
        <dbReference type="ARBA" id="ARBA00022448"/>
    </source>
</evidence>
<keyword evidence="5 10" id="KW-1003">Cell membrane</keyword>
<evidence type="ECO:0000256" key="1">
    <source>
        <dbReference type="ARBA" id="ARBA00004651"/>
    </source>
</evidence>
<sequence length="277" mass="30398">MRKRKIKNYIGLSISTVSAFIGLFFLLWIIVSLIEKGFHYVNWSVFTQNAVSPGDEGGGLKFAILGQLEVVGIASLLGIPTGILGGIYLSEYGKDSFLSNVIRNVSDAMTSIPSIIIGIFIYALVVVPMGGFSVLAGSIALALLMMPIVISSIDNILRLVPNELREAAYALGAPKYIVIFKVVVKEAIVGIVSVILLAISRILGETAPLLFTSFNSNFESYKLNEPIATLTVTMYNYAMGPYDSWHHLAWAAAIILTFSVLLFNIASRLFSYWRFRR</sequence>
<dbReference type="PANTHER" id="PTHR42922">
    <property type="entry name" value="PHOSPHATE TRANSPORT SYSTEM PERMEASE PROTEIN PSTA"/>
    <property type="match status" value="1"/>
</dbReference>
<feature type="domain" description="ABC transmembrane type-1" evidence="11">
    <location>
        <begin position="64"/>
        <end position="267"/>
    </location>
</feature>